<evidence type="ECO:0000256" key="5">
    <source>
        <dbReference type="ARBA" id="ARBA00023136"/>
    </source>
</evidence>
<evidence type="ECO:0000313" key="9">
    <source>
        <dbReference type="EMBL" id="QIB28139.1"/>
    </source>
</evidence>
<feature type="transmembrane region" description="Helical" evidence="7">
    <location>
        <begin position="12"/>
        <end position="34"/>
    </location>
</feature>
<evidence type="ECO:0000313" key="10">
    <source>
        <dbReference type="Proteomes" id="UP000464452"/>
    </source>
</evidence>
<keyword evidence="3 7" id="KW-0812">Transmembrane</keyword>
<feature type="region of interest" description="Disordered" evidence="6">
    <location>
        <begin position="110"/>
        <end position="138"/>
    </location>
</feature>
<evidence type="ECO:0000256" key="6">
    <source>
        <dbReference type="SAM" id="MobiDB-lite"/>
    </source>
</evidence>
<dbReference type="KEGG" id="cazo:G3A45_03600"/>
<dbReference type="SUPFAM" id="SSF54523">
    <property type="entry name" value="Pili subunits"/>
    <property type="match status" value="1"/>
</dbReference>
<dbReference type="AlphaFoldDB" id="A0A6P1YFJ9"/>
<dbReference type="GO" id="GO:0016020">
    <property type="term" value="C:membrane"/>
    <property type="evidence" value="ECO:0007669"/>
    <property type="project" value="UniProtKB-SubCell"/>
</dbReference>
<dbReference type="Pfam" id="PF08334">
    <property type="entry name" value="T2SSG"/>
    <property type="match status" value="1"/>
</dbReference>
<sequence>MKAINKRLRNKKGFTLIELIVVIAVLGILAMIAIPKITGIQDDAKENVDKQNVKLMQNAVEMYAAENGNYPANNEIKSVLERYIDKIPEPQQTGYSFWYNEGKIKYQSESPGNGWVNLNGNNENKNNEKDENGKDNQE</sequence>
<reference evidence="9 10" key="1">
    <citation type="submission" date="2020-02" db="EMBL/GenBank/DDBJ databases">
        <title>Thermophilic hydrogen producing bacteria, Caloranaerobacter azorensis.</title>
        <authorList>
            <person name="Baek K."/>
        </authorList>
    </citation>
    <scope>NUCLEOTIDE SEQUENCE [LARGE SCALE GENOMIC DNA]</scope>
    <source>
        <strain evidence="9 10">T3-1</strain>
    </source>
</reference>
<dbReference type="PANTHER" id="PTHR30093">
    <property type="entry name" value="GENERAL SECRETION PATHWAY PROTEIN G"/>
    <property type="match status" value="1"/>
</dbReference>
<dbReference type="GO" id="GO:0015627">
    <property type="term" value="C:type II protein secretion system complex"/>
    <property type="evidence" value="ECO:0007669"/>
    <property type="project" value="InterPro"/>
</dbReference>
<keyword evidence="4 7" id="KW-1133">Transmembrane helix</keyword>
<dbReference type="Gene3D" id="3.30.700.10">
    <property type="entry name" value="Glycoprotein, Type 4 Pilin"/>
    <property type="match status" value="1"/>
</dbReference>
<dbReference type="PANTHER" id="PTHR30093:SF44">
    <property type="entry name" value="TYPE II SECRETION SYSTEM CORE PROTEIN G"/>
    <property type="match status" value="1"/>
</dbReference>
<name>A0A6P1YFJ9_9FIRM</name>
<protein>
    <submittedName>
        <fullName evidence="9">Prepilin-type N-terminal cleavage/methylation domain-containing protein</fullName>
    </submittedName>
</protein>
<dbReference type="InterPro" id="IPR045584">
    <property type="entry name" value="Pilin-like"/>
</dbReference>
<organism evidence="9 10">
    <name type="scientific">Caloranaerobacter azorensis</name>
    <dbReference type="NCBI Taxonomy" id="116090"/>
    <lineage>
        <taxon>Bacteria</taxon>
        <taxon>Bacillati</taxon>
        <taxon>Bacillota</taxon>
        <taxon>Tissierellia</taxon>
        <taxon>Tissierellales</taxon>
        <taxon>Thermohalobacteraceae</taxon>
        <taxon>Caloranaerobacter</taxon>
    </lineage>
</organism>
<gene>
    <name evidence="9" type="ORF">G3A45_03600</name>
</gene>
<dbReference type="InterPro" id="IPR012902">
    <property type="entry name" value="N_methyl_site"/>
</dbReference>
<dbReference type="PRINTS" id="PR00813">
    <property type="entry name" value="BCTERIALGSPG"/>
</dbReference>
<evidence type="ECO:0000256" key="4">
    <source>
        <dbReference type="ARBA" id="ARBA00022989"/>
    </source>
</evidence>
<accession>A0A6P1YFJ9</accession>
<evidence type="ECO:0000256" key="2">
    <source>
        <dbReference type="ARBA" id="ARBA00022481"/>
    </source>
</evidence>
<keyword evidence="2" id="KW-0488">Methylation</keyword>
<evidence type="ECO:0000259" key="8">
    <source>
        <dbReference type="Pfam" id="PF08334"/>
    </source>
</evidence>
<dbReference type="NCBIfam" id="TIGR02532">
    <property type="entry name" value="IV_pilin_GFxxxE"/>
    <property type="match status" value="1"/>
</dbReference>
<evidence type="ECO:0000256" key="3">
    <source>
        <dbReference type="ARBA" id="ARBA00022692"/>
    </source>
</evidence>
<evidence type="ECO:0000256" key="7">
    <source>
        <dbReference type="SAM" id="Phobius"/>
    </source>
</evidence>
<dbReference type="GO" id="GO:0015628">
    <property type="term" value="P:protein secretion by the type II secretion system"/>
    <property type="evidence" value="ECO:0007669"/>
    <property type="project" value="InterPro"/>
</dbReference>
<feature type="compositionally biased region" description="Basic and acidic residues" evidence="6">
    <location>
        <begin position="125"/>
        <end position="138"/>
    </location>
</feature>
<evidence type="ECO:0000256" key="1">
    <source>
        <dbReference type="ARBA" id="ARBA00004167"/>
    </source>
</evidence>
<dbReference type="InterPro" id="IPR013545">
    <property type="entry name" value="T2SS_protein-GspG_C"/>
</dbReference>
<dbReference type="InterPro" id="IPR000983">
    <property type="entry name" value="Bac_GSPG_pilin"/>
</dbReference>
<dbReference type="Pfam" id="PF07963">
    <property type="entry name" value="N_methyl"/>
    <property type="match status" value="1"/>
</dbReference>
<keyword evidence="5 7" id="KW-0472">Membrane</keyword>
<dbReference type="EMBL" id="CP048617">
    <property type="protein sequence ID" value="QIB28139.1"/>
    <property type="molecule type" value="Genomic_DNA"/>
</dbReference>
<feature type="domain" description="Type II secretion system protein GspG C-terminal" evidence="8">
    <location>
        <begin position="37"/>
        <end position="93"/>
    </location>
</feature>
<dbReference type="PROSITE" id="PS00409">
    <property type="entry name" value="PROKAR_NTER_METHYL"/>
    <property type="match status" value="1"/>
</dbReference>
<proteinExistence type="predicted"/>
<dbReference type="Proteomes" id="UP000464452">
    <property type="component" value="Chromosome"/>
</dbReference>
<comment type="subcellular location">
    <subcellularLocation>
        <location evidence="1">Membrane</location>
        <topology evidence="1">Single-pass membrane protein</topology>
    </subcellularLocation>
</comment>